<dbReference type="OrthoDB" id="5553476at2759"/>
<comment type="pathway">
    <text evidence="1">Pyrimidine metabolism; UMP biosynthesis via de novo pathway; UMP from orotate: step 2/2.</text>
</comment>
<dbReference type="AlphaFoldDB" id="U6GJU0"/>
<dbReference type="EMBL" id="HG691725">
    <property type="protein sequence ID" value="CDI79523.1"/>
    <property type="molecule type" value="Genomic_DNA"/>
</dbReference>
<dbReference type="InterPro" id="IPR001754">
    <property type="entry name" value="OMPdeCOase_dom"/>
</dbReference>
<evidence type="ECO:0000256" key="9">
    <source>
        <dbReference type="ARBA" id="ARBA00049157"/>
    </source>
</evidence>
<evidence type="ECO:0000259" key="10">
    <source>
        <dbReference type="SMART" id="SM00934"/>
    </source>
</evidence>
<evidence type="ECO:0000256" key="7">
    <source>
        <dbReference type="ARBA" id="ARBA00023239"/>
    </source>
</evidence>
<dbReference type="VEuPathDB" id="ToxoDB:EPH_0031680"/>
<comment type="similarity">
    <text evidence="2">Belongs to the OMP decarboxylase family. Type 2 subfamily.</text>
</comment>
<evidence type="ECO:0000256" key="1">
    <source>
        <dbReference type="ARBA" id="ARBA00004861"/>
    </source>
</evidence>
<evidence type="ECO:0000256" key="8">
    <source>
        <dbReference type="ARBA" id="ARBA00033428"/>
    </source>
</evidence>
<sequence length="296" mass="32098">MACSFLDKLTRRIKDYGTILCVGVDPNIPCRSVADLSPTELQQVLEALHKKCTHLIQRTSDFVCCFKLNVAFFEQYGPGGMEVLKQVCTEIPEDIPVIIDAKRSATGEAAEAYAHAFFSIYGADCITLDPYLGENALVPFLKKKGKGIFVVCRSSNPRSSDLQGLVVSESSGEAVGQQTSMELFMRVAHMCDSVKKQNEPALTENGGVVGLVVGSTYPDDMRRIRSVFPDLWFLSPGIGAQGGDLEATIDAGLRRDGLGLIVNVGRAISEAEDPGRAAEAYRKEMNDLIAKLRASA</sequence>
<dbReference type="GO" id="GO:0044205">
    <property type="term" value="P:'de novo' UMP biosynthetic process"/>
    <property type="evidence" value="ECO:0007669"/>
    <property type="project" value="UniProtKB-UniPathway"/>
</dbReference>
<dbReference type="Pfam" id="PF00215">
    <property type="entry name" value="OMPdecase"/>
    <property type="match status" value="1"/>
</dbReference>
<keyword evidence="6" id="KW-0665">Pyrimidine biosynthesis</keyword>
<name>U6GJU0_9EIME</name>
<comment type="catalytic activity">
    <reaction evidence="9">
        <text>orotidine 5'-phosphate + H(+) = UMP + CO2</text>
        <dbReference type="Rhea" id="RHEA:11596"/>
        <dbReference type="ChEBI" id="CHEBI:15378"/>
        <dbReference type="ChEBI" id="CHEBI:16526"/>
        <dbReference type="ChEBI" id="CHEBI:57538"/>
        <dbReference type="ChEBI" id="CHEBI:57865"/>
        <dbReference type="EC" id="4.1.1.23"/>
    </reaction>
</comment>
<protein>
    <recommendedName>
        <fullName evidence="4">Orotidine 5'-phosphate decarboxylase</fullName>
        <ecNumber evidence="3">4.1.1.23</ecNumber>
    </recommendedName>
    <alternativeName>
        <fullName evidence="8">OMP decarboxylase</fullName>
    </alternativeName>
</protein>
<gene>
    <name evidence="11" type="ORF">EPH_0031680</name>
</gene>
<evidence type="ECO:0000256" key="4">
    <source>
        <dbReference type="ARBA" id="ARBA00021923"/>
    </source>
</evidence>
<evidence type="ECO:0000256" key="5">
    <source>
        <dbReference type="ARBA" id="ARBA00022793"/>
    </source>
</evidence>
<dbReference type="UniPathway" id="UPA00070">
    <property type="reaction ID" value="UER00120"/>
</dbReference>
<dbReference type="SUPFAM" id="SSF51366">
    <property type="entry name" value="Ribulose-phoshate binding barrel"/>
    <property type="match status" value="1"/>
</dbReference>
<dbReference type="Proteomes" id="UP000018201">
    <property type="component" value="Unassembled WGS sequence"/>
</dbReference>
<dbReference type="PANTHER" id="PTHR43375:SF1">
    <property type="entry name" value="OROTIDINE 5'-PHOSPHATE DECARBOXYLASE"/>
    <property type="match status" value="1"/>
</dbReference>
<dbReference type="GO" id="GO:0004590">
    <property type="term" value="F:orotidine-5'-phosphate decarboxylase activity"/>
    <property type="evidence" value="ECO:0007669"/>
    <property type="project" value="UniProtKB-EC"/>
</dbReference>
<reference evidence="11" key="1">
    <citation type="submission" date="2013-10" db="EMBL/GenBank/DDBJ databases">
        <title>Genomic analysis of the causative agents of coccidiosis in chickens.</title>
        <authorList>
            <person name="Reid A.J."/>
            <person name="Blake D."/>
            <person name="Billington K."/>
            <person name="Browne H."/>
            <person name="Dunn M."/>
            <person name="Hung S."/>
            <person name="Kawahara F."/>
            <person name="Miranda-Saavedra D."/>
            <person name="Mourier T."/>
            <person name="Nagra H."/>
            <person name="Otto T.D."/>
            <person name="Rawlings N."/>
            <person name="Sanchez A."/>
            <person name="Sanders M."/>
            <person name="Subramaniam C."/>
            <person name="Tay Y."/>
            <person name="Dear P."/>
            <person name="Doerig C."/>
            <person name="Gruber A."/>
            <person name="Parkinson J."/>
            <person name="Shirley M."/>
            <person name="Wan K.L."/>
            <person name="Berriman M."/>
            <person name="Tomley F."/>
            <person name="Pain A."/>
        </authorList>
    </citation>
    <scope>NUCLEOTIDE SEQUENCE [LARGE SCALE GENOMIC DNA]</scope>
    <source>
        <strain evidence="11">Houghton</strain>
    </source>
</reference>
<keyword evidence="5" id="KW-0210">Decarboxylase</keyword>
<dbReference type="CDD" id="cd04725">
    <property type="entry name" value="OMP_decarboxylase_like"/>
    <property type="match status" value="1"/>
</dbReference>
<keyword evidence="7" id="KW-0456">Lyase</keyword>
<accession>U6GJU0</accession>
<dbReference type="InterPro" id="IPR011060">
    <property type="entry name" value="RibuloseP-bd_barrel"/>
</dbReference>
<evidence type="ECO:0000256" key="6">
    <source>
        <dbReference type="ARBA" id="ARBA00022975"/>
    </source>
</evidence>
<evidence type="ECO:0000313" key="11">
    <source>
        <dbReference type="EMBL" id="CDI79523.1"/>
    </source>
</evidence>
<dbReference type="NCBIfam" id="TIGR02127">
    <property type="entry name" value="pyrF_sub2"/>
    <property type="match status" value="1"/>
</dbReference>
<dbReference type="Gene3D" id="3.20.20.70">
    <property type="entry name" value="Aldolase class I"/>
    <property type="match status" value="1"/>
</dbReference>
<evidence type="ECO:0000256" key="2">
    <source>
        <dbReference type="ARBA" id="ARBA00008847"/>
    </source>
</evidence>
<dbReference type="EC" id="4.1.1.23" evidence="3"/>
<evidence type="ECO:0000313" key="12">
    <source>
        <dbReference type="Proteomes" id="UP000018201"/>
    </source>
</evidence>
<dbReference type="PANTHER" id="PTHR43375">
    <property type="entry name" value="OROTIDINE 5'-PHOSPHATE DECARBOXYLASE"/>
    <property type="match status" value="1"/>
</dbReference>
<feature type="domain" description="Orotidine 5'-phosphate decarboxylase" evidence="10">
    <location>
        <begin position="19"/>
        <end position="281"/>
    </location>
</feature>
<reference evidence="11" key="2">
    <citation type="submission" date="2013-10" db="EMBL/GenBank/DDBJ databases">
        <authorList>
            <person name="Aslett M."/>
        </authorList>
    </citation>
    <scope>NUCLEOTIDE SEQUENCE [LARGE SCALE GENOMIC DNA]</scope>
    <source>
        <strain evidence="11">Houghton</strain>
    </source>
</reference>
<dbReference type="InterPro" id="IPR011995">
    <property type="entry name" value="OMPdecase_type-2"/>
</dbReference>
<dbReference type="InterPro" id="IPR013785">
    <property type="entry name" value="Aldolase_TIM"/>
</dbReference>
<dbReference type="GO" id="GO:0006207">
    <property type="term" value="P:'de novo' pyrimidine nucleobase biosynthetic process"/>
    <property type="evidence" value="ECO:0007669"/>
    <property type="project" value="InterPro"/>
</dbReference>
<proteinExistence type="inferred from homology"/>
<dbReference type="SMART" id="SM00934">
    <property type="entry name" value="OMPdecase"/>
    <property type="match status" value="1"/>
</dbReference>
<organism evidence="11 12">
    <name type="scientific">Eimeria praecox</name>
    <dbReference type="NCBI Taxonomy" id="51316"/>
    <lineage>
        <taxon>Eukaryota</taxon>
        <taxon>Sar</taxon>
        <taxon>Alveolata</taxon>
        <taxon>Apicomplexa</taxon>
        <taxon>Conoidasida</taxon>
        <taxon>Coccidia</taxon>
        <taxon>Eucoccidiorida</taxon>
        <taxon>Eimeriorina</taxon>
        <taxon>Eimeriidae</taxon>
        <taxon>Eimeria</taxon>
    </lineage>
</organism>
<keyword evidence="12" id="KW-1185">Reference proteome</keyword>
<evidence type="ECO:0000256" key="3">
    <source>
        <dbReference type="ARBA" id="ARBA00012321"/>
    </source>
</evidence>